<dbReference type="SUPFAM" id="SSF52540">
    <property type="entry name" value="P-loop containing nucleoside triphosphate hydrolases"/>
    <property type="match status" value="1"/>
</dbReference>
<dbReference type="Pfam" id="PF06798">
    <property type="entry name" value="PrkA"/>
    <property type="match status" value="1"/>
</dbReference>
<sequence length="621" mass="70303">MSLIENQWVPDISGPIFLPQYLDKVKEHPQLADNAHQRMCRVILQEGEFGERNNPYPFFTNHIYGIDRHIARLVEDYFIPAAHGFEVKKRILLLVGPVSGGKSSLVTLLKRGLERYSRTEIGALWAIADCPMHEDPLNLIPFDMRAALQDRLGVAISGELCPWCQWQLDHVYQRNVNQVPLNRVVLSESHRMGIGTYAPSDPKSQDIADLTGAADFQGLGQYGSESDPRAFRFDGELNIANRGLVEFQEMLKLDEKFLYQLLSLTQEGNFKTSRYQLISADEVIIGHSNEHEFRAFQQNPRNQALLSRMFIQPIPYNMRVKDEVQIYSKLLRPHVPELVHIPDRALEMAATVAILSRIHEEPKPGSDRLTKFALYQDEERQAEAEPVQVEALSLGEGLSGLDPRFVINRMAALLAKPHTECMDPVGVLVALRDGITHSPFTDRALKTDVAQWVQTAKTLYDQKVEREVLAAFADDVGDALERLYQNYVDNVVRLMEGVDDKPGFGGSLADERLLRSVEERMGVSELQAPAFREEIYTRLCLARERGQILKYLEHPGLRQALLEKLFDDMKDEVKITTKSPVPDRATLARIEQAATRLVQTGKYCPKCAAQAIYHVGGLLNR</sequence>
<dbReference type="PANTHER" id="PTHR30267">
    <property type="entry name" value="PROTEIN KINASE PRKA"/>
    <property type="match status" value="1"/>
</dbReference>
<evidence type="ECO:0000259" key="1">
    <source>
        <dbReference type="SMART" id="SM00763"/>
    </source>
</evidence>
<evidence type="ECO:0000313" key="2">
    <source>
        <dbReference type="EMBL" id="PSR33419.1"/>
    </source>
</evidence>
<dbReference type="SMART" id="SM00763">
    <property type="entry name" value="AAA_PrkA"/>
    <property type="match status" value="1"/>
</dbReference>
<accession>A0A2T2XG02</accession>
<dbReference type="Gene3D" id="3.40.50.300">
    <property type="entry name" value="P-loop containing nucleotide triphosphate hydrolases"/>
    <property type="match status" value="1"/>
</dbReference>
<protein>
    <submittedName>
        <fullName evidence="2">Protein prkA</fullName>
    </submittedName>
</protein>
<dbReference type="InterPro" id="IPR013153">
    <property type="entry name" value="Prk_AAA"/>
</dbReference>
<evidence type="ECO:0000313" key="3">
    <source>
        <dbReference type="Proteomes" id="UP000242972"/>
    </source>
</evidence>
<reference evidence="2 3" key="1">
    <citation type="journal article" date="2014" name="BMC Genomics">
        <title>Comparison of environmental and isolate Sulfobacillus genomes reveals diverse carbon, sulfur, nitrogen, and hydrogen metabolisms.</title>
        <authorList>
            <person name="Justice N.B."/>
            <person name="Norman A."/>
            <person name="Brown C.T."/>
            <person name="Singh A."/>
            <person name="Thomas B.C."/>
            <person name="Banfield J.F."/>
        </authorList>
    </citation>
    <scope>NUCLEOTIDE SEQUENCE [LARGE SCALE GENOMIC DNA]</scope>
    <source>
        <strain evidence="2">AMDSBA4</strain>
    </source>
</reference>
<feature type="domain" description="PrkA AAA" evidence="1">
    <location>
        <begin position="16"/>
        <end position="365"/>
    </location>
</feature>
<organism evidence="2 3">
    <name type="scientific">Sulfobacillus benefaciens</name>
    <dbReference type="NCBI Taxonomy" id="453960"/>
    <lineage>
        <taxon>Bacteria</taxon>
        <taxon>Bacillati</taxon>
        <taxon>Bacillota</taxon>
        <taxon>Clostridia</taxon>
        <taxon>Eubacteriales</taxon>
        <taxon>Clostridiales Family XVII. Incertae Sedis</taxon>
        <taxon>Sulfobacillus</taxon>
    </lineage>
</organism>
<dbReference type="PANTHER" id="PTHR30267:SF2">
    <property type="entry name" value="PROTEIN PRKA"/>
    <property type="match status" value="1"/>
</dbReference>
<dbReference type="AlphaFoldDB" id="A0A2T2XG02"/>
<comment type="caution">
    <text evidence="2">The sequence shown here is derived from an EMBL/GenBank/DDBJ whole genome shotgun (WGS) entry which is preliminary data.</text>
</comment>
<dbReference type="InterPro" id="IPR010650">
    <property type="entry name" value="PrkA_C"/>
</dbReference>
<gene>
    <name evidence="2" type="ORF">C7B46_10200</name>
</gene>
<dbReference type="EMBL" id="PXYW01000021">
    <property type="protein sequence ID" value="PSR33419.1"/>
    <property type="molecule type" value="Genomic_DNA"/>
</dbReference>
<dbReference type="Proteomes" id="UP000242972">
    <property type="component" value="Unassembled WGS sequence"/>
</dbReference>
<dbReference type="InterPro" id="IPR027417">
    <property type="entry name" value="P-loop_NTPase"/>
</dbReference>
<proteinExistence type="predicted"/>
<dbReference type="Pfam" id="PF08298">
    <property type="entry name" value="AAA_PrkA"/>
    <property type="match status" value="1"/>
</dbReference>
<name>A0A2T2XG02_9FIRM</name>
<dbReference type="GO" id="GO:0004672">
    <property type="term" value="F:protein kinase activity"/>
    <property type="evidence" value="ECO:0007669"/>
    <property type="project" value="TreeGrafter"/>
</dbReference>